<keyword evidence="11" id="KW-1185">Reference proteome</keyword>
<accession>A0A109W5W4</accession>
<keyword evidence="6" id="KW-0175">Coiled coil</keyword>
<organism evidence="10 11">
    <name type="scientific">Desulfomicrobium orale DSM 12838</name>
    <dbReference type="NCBI Taxonomy" id="888061"/>
    <lineage>
        <taxon>Bacteria</taxon>
        <taxon>Pseudomonadati</taxon>
        <taxon>Thermodesulfobacteriota</taxon>
        <taxon>Desulfovibrionia</taxon>
        <taxon>Desulfovibrionales</taxon>
        <taxon>Desulfomicrobiaceae</taxon>
        <taxon>Desulfomicrobium</taxon>
    </lineage>
</organism>
<evidence type="ECO:0000259" key="7">
    <source>
        <dbReference type="Pfam" id="PF01368"/>
    </source>
</evidence>
<reference evidence="11" key="1">
    <citation type="submission" date="2016-02" db="EMBL/GenBank/DDBJ databases">
        <authorList>
            <person name="Holder M.E."/>
            <person name="Ajami N.J."/>
            <person name="Petrosino J.F."/>
        </authorList>
    </citation>
    <scope>NUCLEOTIDE SEQUENCE [LARGE SCALE GENOMIC DNA]</scope>
    <source>
        <strain evidence="11">DSM 12838</strain>
    </source>
</reference>
<dbReference type="InterPro" id="IPR041122">
    <property type="entry name" value="RecJ_OB"/>
</dbReference>
<evidence type="ECO:0000256" key="5">
    <source>
        <dbReference type="ARBA" id="ARBA00022839"/>
    </source>
</evidence>
<dbReference type="InterPro" id="IPR038763">
    <property type="entry name" value="DHH_sf"/>
</dbReference>
<keyword evidence="4" id="KW-0378">Hydrolase</keyword>
<keyword evidence="3" id="KW-0540">Nuclease</keyword>
<evidence type="ECO:0000313" key="10">
    <source>
        <dbReference type="EMBL" id="AMD92719.1"/>
    </source>
</evidence>
<evidence type="ECO:0000256" key="1">
    <source>
        <dbReference type="ARBA" id="ARBA00005915"/>
    </source>
</evidence>
<dbReference type="Gene3D" id="3.10.310.30">
    <property type="match status" value="1"/>
</dbReference>
<evidence type="ECO:0000259" key="8">
    <source>
        <dbReference type="Pfam" id="PF02272"/>
    </source>
</evidence>
<dbReference type="PANTHER" id="PTHR30255:SF2">
    <property type="entry name" value="SINGLE-STRANDED-DNA-SPECIFIC EXONUCLEASE RECJ"/>
    <property type="match status" value="1"/>
</dbReference>
<dbReference type="STRING" id="888061.AXF15_06120"/>
<feature type="domain" description="DHHA1" evidence="8">
    <location>
        <begin position="356"/>
        <end position="446"/>
    </location>
</feature>
<dbReference type="RefSeq" id="WP_066604745.1">
    <property type="nucleotide sequence ID" value="NZ_CP014230.1"/>
</dbReference>
<gene>
    <name evidence="10" type="ORF">AXF15_06120</name>
</gene>
<sequence length="574" mass="62495">MTASRHTTWRVKSAPEIPGQSDLAHLAARLEVSPLLVRLMALRGLASEKDMDRFLNPGLRHFSPLEQWPGFGAGAEFLHAAIQNGKKIAVWGDYDVDGITATALIKDFLALRGVSALHHIPARLAFGYGIHAEGIRELARQGADVLLTVDCGITNVAEIREAKALGLGTVVTDHHLPGPELPEADIIINPKLQEWPSRELAGVGVAFLLMAALNRLLPGPAADMREYLDLVALGTIADVVPLDAHNRILVKNGMLVMAQGKRPGLRALKEVSGMEAEEQVGANAIGFALAPRINAAGRIGDPDLAVRLLLEKTPAAARALAAQLDGLNAKRKAEEQRILEEAVIQAEAQRHLPGLVLHSEHWHSGIIGIVASRIVELFHRPCLILTKESGIFKGSGRATPDFDLYAALQSCSRCLYQFGGHRQAAGLKLEPFQLATLKELFAQAAQEQLGAEPAPPTLEVDAELPFAALSATLLKELELLQPYGQGNPRPVFLSPPLSILRHRLFSQKRHLELHVSDRNDGTTMRAVAWRQGDGWRQPSGEIRLAYTPRLAKFNGLRQIELTVQRIFTVTQKGV</sequence>
<dbReference type="Pfam" id="PF17768">
    <property type="entry name" value="RecJ_OB"/>
    <property type="match status" value="1"/>
</dbReference>
<dbReference type="InterPro" id="IPR051673">
    <property type="entry name" value="SSDNA_exonuclease_RecJ"/>
</dbReference>
<dbReference type="PANTHER" id="PTHR30255">
    <property type="entry name" value="SINGLE-STRANDED-DNA-SPECIFIC EXONUCLEASE RECJ"/>
    <property type="match status" value="1"/>
</dbReference>
<name>A0A109W5W4_9BACT</name>
<dbReference type="GO" id="GO:0008409">
    <property type="term" value="F:5'-3' exonuclease activity"/>
    <property type="evidence" value="ECO:0007669"/>
    <property type="project" value="InterPro"/>
</dbReference>
<protein>
    <recommendedName>
        <fullName evidence="2">Single-stranded-DNA-specific exonuclease RecJ</fullName>
    </recommendedName>
</protein>
<dbReference type="InterPro" id="IPR004610">
    <property type="entry name" value="RecJ"/>
</dbReference>
<dbReference type="Gene3D" id="3.90.1640.30">
    <property type="match status" value="1"/>
</dbReference>
<keyword evidence="5 10" id="KW-0269">Exonuclease</keyword>
<feature type="coiled-coil region" evidence="6">
    <location>
        <begin position="317"/>
        <end position="349"/>
    </location>
</feature>
<evidence type="ECO:0000256" key="6">
    <source>
        <dbReference type="SAM" id="Coils"/>
    </source>
</evidence>
<feature type="domain" description="RecJ OB" evidence="9">
    <location>
        <begin position="460"/>
        <end position="564"/>
    </location>
</feature>
<dbReference type="Proteomes" id="UP000063964">
    <property type="component" value="Chromosome"/>
</dbReference>
<evidence type="ECO:0000256" key="2">
    <source>
        <dbReference type="ARBA" id="ARBA00019841"/>
    </source>
</evidence>
<dbReference type="GO" id="GO:0003676">
    <property type="term" value="F:nucleic acid binding"/>
    <property type="evidence" value="ECO:0007669"/>
    <property type="project" value="InterPro"/>
</dbReference>
<dbReference type="KEGG" id="doa:AXF15_06120"/>
<proteinExistence type="inferred from homology"/>
<dbReference type="Pfam" id="PF02272">
    <property type="entry name" value="DHHA1"/>
    <property type="match status" value="1"/>
</dbReference>
<evidence type="ECO:0000259" key="9">
    <source>
        <dbReference type="Pfam" id="PF17768"/>
    </source>
</evidence>
<dbReference type="InterPro" id="IPR001667">
    <property type="entry name" value="DDH_dom"/>
</dbReference>
<dbReference type="NCBIfam" id="TIGR00644">
    <property type="entry name" value="recJ"/>
    <property type="match status" value="1"/>
</dbReference>
<evidence type="ECO:0000256" key="4">
    <source>
        <dbReference type="ARBA" id="ARBA00022801"/>
    </source>
</evidence>
<dbReference type="EMBL" id="CP014230">
    <property type="protein sequence ID" value="AMD92719.1"/>
    <property type="molecule type" value="Genomic_DNA"/>
</dbReference>
<evidence type="ECO:0000256" key="3">
    <source>
        <dbReference type="ARBA" id="ARBA00022722"/>
    </source>
</evidence>
<dbReference type="InterPro" id="IPR003156">
    <property type="entry name" value="DHHA1_dom"/>
</dbReference>
<feature type="domain" description="DDH" evidence="7">
    <location>
        <begin position="87"/>
        <end position="235"/>
    </location>
</feature>
<comment type="similarity">
    <text evidence="1">Belongs to the RecJ family.</text>
</comment>
<dbReference type="Pfam" id="PF01368">
    <property type="entry name" value="DHH"/>
    <property type="match status" value="1"/>
</dbReference>
<dbReference type="SUPFAM" id="SSF64182">
    <property type="entry name" value="DHH phosphoesterases"/>
    <property type="match status" value="1"/>
</dbReference>
<dbReference type="GO" id="GO:0006310">
    <property type="term" value="P:DNA recombination"/>
    <property type="evidence" value="ECO:0007669"/>
    <property type="project" value="InterPro"/>
</dbReference>
<dbReference type="OrthoDB" id="9809852at2"/>
<evidence type="ECO:0000313" key="11">
    <source>
        <dbReference type="Proteomes" id="UP000063964"/>
    </source>
</evidence>
<dbReference type="GO" id="GO:0006281">
    <property type="term" value="P:DNA repair"/>
    <property type="evidence" value="ECO:0007669"/>
    <property type="project" value="InterPro"/>
</dbReference>
<dbReference type="AlphaFoldDB" id="A0A109W5W4"/>